<evidence type="ECO:0008006" key="9">
    <source>
        <dbReference type="Google" id="ProtNLM"/>
    </source>
</evidence>
<keyword evidence="2" id="KW-1003">Cell membrane</keyword>
<dbReference type="NCBIfam" id="TIGR04408">
    <property type="entry name" value="LptG_lptG"/>
    <property type="match status" value="1"/>
</dbReference>
<protein>
    <recommendedName>
        <fullName evidence="9">LPS export ABC transporter permease LptG</fullName>
    </recommendedName>
</protein>
<dbReference type="AlphaFoldDB" id="A0A916VS22"/>
<keyword evidence="4 6" id="KW-1133">Transmembrane helix</keyword>
<name>A0A916VS22_9RHOB</name>
<feature type="transmembrane region" description="Helical" evidence="6">
    <location>
        <begin position="101"/>
        <end position="126"/>
    </location>
</feature>
<organism evidence="7 8">
    <name type="scientific">Neptunicoccus cionae</name>
    <dbReference type="NCBI Taxonomy" id="2035344"/>
    <lineage>
        <taxon>Bacteria</taxon>
        <taxon>Pseudomonadati</taxon>
        <taxon>Pseudomonadota</taxon>
        <taxon>Alphaproteobacteria</taxon>
        <taxon>Rhodobacterales</taxon>
        <taxon>Paracoccaceae</taxon>
        <taxon>Neptunicoccus</taxon>
    </lineage>
</organism>
<sequence length="366" mass="39996">MTLYLYFAKRFLGAFVRVFAVLALLIFVLETLENIRGLSKHGVDFAHAAWLAAFSSPELVLQAMPIIVMLGGLTFCVGLARSNEFVVTRAVGVSALKAMVAPALSAFALGLAAMLVLNPLSAFFAIQHDSLEDAFTNAGTKTVSFSEDGFWLRQKDVDGHTVIHAESANSRGTSLRGATALEFDAEGQIVSRLYSRTAILREGEWVFTNGKYWRTDRSTANPESTSEVFEIKRFATDITPEQILEGYPKPEAVPLWDKWRTIRVIGDAGFSTLPHRIHLNMELARPLMLMAMMIIGAAFTLQNARMGNLGVSVFIALICGFSLYFLQNLAMTLGEAGEIPVFAAAWAPPLAANLFAVGLFLSFEDG</sequence>
<dbReference type="InterPro" id="IPR005495">
    <property type="entry name" value="LptG/LptF_permease"/>
</dbReference>
<accession>A0A916VS22</accession>
<gene>
    <name evidence="7" type="ORF">GCM10011498_27180</name>
</gene>
<evidence type="ECO:0000256" key="2">
    <source>
        <dbReference type="ARBA" id="ARBA00022475"/>
    </source>
</evidence>
<dbReference type="EMBL" id="BMKA01000003">
    <property type="protein sequence ID" value="GGA24743.1"/>
    <property type="molecule type" value="Genomic_DNA"/>
</dbReference>
<feature type="transmembrane region" description="Helical" evidence="6">
    <location>
        <begin position="308"/>
        <end position="327"/>
    </location>
</feature>
<keyword evidence="3 6" id="KW-0812">Transmembrane</keyword>
<reference evidence="7" key="1">
    <citation type="journal article" date="2014" name="Int. J. Syst. Evol. Microbiol.">
        <title>Complete genome sequence of Corynebacterium casei LMG S-19264T (=DSM 44701T), isolated from a smear-ripened cheese.</title>
        <authorList>
            <consortium name="US DOE Joint Genome Institute (JGI-PGF)"/>
            <person name="Walter F."/>
            <person name="Albersmeier A."/>
            <person name="Kalinowski J."/>
            <person name="Ruckert C."/>
        </authorList>
    </citation>
    <scope>NUCLEOTIDE SEQUENCE</scope>
    <source>
        <strain evidence="7">CGMCC 1.15880</strain>
    </source>
</reference>
<evidence type="ECO:0000256" key="6">
    <source>
        <dbReference type="SAM" id="Phobius"/>
    </source>
</evidence>
<comment type="caution">
    <text evidence="7">The sequence shown here is derived from an EMBL/GenBank/DDBJ whole genome shotgun (WGS) entry which is preliminary data.</text>
</comment>
<evidence type="ECO:0000256" key="5">
    <source>
        <dbReference type="ARBA" id="ARBA00023136"/>
    </source>
</evidence>
<feature type="transmembrane region" description="Helical" evidence="6">
    <location>
        <begin position="59"/>
        <end position="80"/>
    </location>
</feature>
<evidence type="ECO:0000256" key="4">
    <source>
        <dbReference type="ARBA" id="ARBA00022989"/>
    </source>
</evidence>
<dbReference type="GO" id="GO:0015920">
    <property type="term" value="P:lipopolysaccharide transport"/>
    <property type="evidence" value="ECO:0007669"/>
    <property type="project" value="TreeGrafter"/>
</dbReference>
<evidence type="ECO:0000256" key="3">
    <source>
        <dbReference type="ARBA" id="ARBA00022692"/>
    </source>
</evidence>
<dbReference type="PANTHER" id="PTHR33529:SF2">
    <property type="entry name" value="LIPOPOLYSACCHARIDE EXPORT SYSTEM PERMEASE PROTEIN LPTG"/>
    <property type="match status" value="1"/>
</dbReference>
<evidence type="ECO:0000313" key="8">
    <source>
        <dbReference type="Proteomes" id="UP000628017"/>
    </source>
</evidence>
<dbReference type="Proteomes" id="UP000628017">
    <property type="component" value="Unassembled WGS sequence"/>
</dbReference>
<dbReference type="InterPro" id="IPR030923">
    <property type="entry name" value="LptG"/>
</dbReference>
<feature type="transmembrane region" description="Helical" evidence="6">
    <location>
        <begin position="339"/>
        <end position="363"/>
    </location>
</feature>
<dbReference type="Pfam" id="PF03739">
    <property type="entry name" value="LptF_LptG"/>
    <property type="match status" value="1"/>
</dbReference>
<keyword evidence="5 6" id="KW-0472">Membrane</keyword>
<proteinExistence type="predicted"/>
<dbReference type="GO" id="GO:0055085">
    <property type="term" value="P:transmembrane transport"/>
    <property type="evidence" value="ECO:0007669"/>
    <property type="project" value="InterPro"/>
</dbReference>
<reference evidence="7" key="2">
    <citation type="submission" date="2020-09" db="EMBL/GenBank/DDBJ databases">
        <authorList>
            <person name="Sun Q."/>
            <person name="Zhou Y."/>
        </authorList>
    </citation>
    <scope>NUCLEOTIDE SEQUENCE</scope>
    <source>
        <strain evidence="7">CGMCC 1.15880</strain>
    </source>
</reference>
<feature type="transmembrane region" description="Helical" evidence="6">
    <location>
        <begin position="283"/>
        <end position="301"/>
    </location>
</feature>
<comment type="subcellular location">
    <subcellularLocation>
        <location evidence="1">Cell membrane</location>
        <topology evidence="1">Multi-pass membrane protein</topology>
    </subcellularLocation>
</comment>
<dbReference type="RefSeq" id="WP_188676298.1">
    <property type="nucleotide sequence ID" value="NZ_BMKA01000003.1"/>
</dbReference>
<evidence type="ECO:0000313" key="7">
    <source>
        <dbReference type="EMBL" id="GGA24743.1"/>
    </source>
</evidence>
<keyword evidence="8" id="KW-1185">Reference proteome</keyword>
<dbReference type="PANTHER" id="PTHR33529">
    <property type="entry name" value="SLR0882 PROTEIN-RELATED"/>
    <property type="match status" value="1"/>
</dbReference>
<dbReference type="GO" id="GO:0043190">
    <property type="term" value="C:ATP-binding cassette (ABC) transporter complex"/>
    <property type="evidence" value="ECO:0007669"/>
    <property type="project" value="InterPro"/>
</dbReference>
<feature type="transmembrane region" description="Helical" evidence="6">
    <location>
        <begin position="12"/>
        <end position="29"/>
    </location>
</feature>
<evidence type="ECO:0000256" key="1">
    <source>
        <dbReference type="ARBA" id="ARBA00004651"/>
    </source>
</evidence>